<evidence type="ECO:0000256" key="2">
    <source>
        <dbReference type="ARBA" id="ARBA00005416"/>
    </source>
</evidence>
<name>A0AAV5LCJ6_9ROSI</name>
<evidence type="ECO:0000313" key="9">
    <source>
        <dbReference type="Proteomes" id="UP001054252"/>
    </source>
</evidence>
<keyword evidence="3" id="KW-0964">Secreted</keyword>
<dbReference type="PANTHER" id="PTHR36349">
    <property type="entry name" value="PROTEIN CLAVATA 3"/>
    <property type="match status" value="1"/>
</dbReference>
<keyword evidence="9" id="KW-1185">Reference proteome</keyword>
<accession>A0AAV5LCJ6</accession>
<dbReference type="InterPro" id="IPR044962">
    <property type="entry name" value="CLV3/ESR"/>
</dbReference>
<comment type="caution">
    <text evidence="8">The sequence shown here is derived from an EMBL/GenBank/DDBJ whole genome shotgun (WGS) entry which is preliminary data.</text>
</comment>
<organism evidence="8 9">
    <name type="scientific">Rubroshorea leprosula</name>
    <dbReference type="NCBI Taxonomy" id="152421"/>
    <lineage>
        <taxon>Eukaryota</taxon>
        <taxon>Viridiplantae</taxon>
        <taxon>Streptophyta</taxon>
        <taxon>Embryophyta</taxon>
        <taxon>Tracheophyta</taxon>
        <taxon>Spermatophyta</taxon>
        <taxon>Magnoliopsida</taxon>
        <taxon>eudicotyledons</taxon>
        <taxon>Gunneridae</taxon>
        <taxon>Pentapetalae</taxon>
        <taxon>rosids</taxon>
        <taxon>malvids</taxon>
        <taxon>Malvales</taxon>
        <taxon>Dipterocarpaceae</taxon>
        <taxon>Rubroshorea</taxon>
    </lineage>
</organism>
<proteinExistence type="inferred from homology"/>
<dbReference type="GO" id="GO:0005576">
    <property type="term" value="C:extracellular region"/>
    <property type="evidence" value="ECO:0007669"/>
    <property type="project" value="UniProtKB-SubCell"/>
</dbReference>
<comment type="similarity">
    <text evidence="2">Belongs to the CLV3/ESR signal peptide family.</text>
</comment>
<dbReference type="GO" id="GO:0033612">
    <property type="term" value="F:receptor serine/threonine kinase binding"/>
    <property type="evidence" value="ECO:0007669"/>
    <property type="project" value="InterPro"/>
</dbReference>
<sequence>MAFFTEKGASASLVLILCLVVFHEVSDCTSGSGCFYANAAHSHSRKTLAGFKEKEVAQGFLHRSTSTGNRENLVGWELRTVPSGPDPLHHNGGSPKKPRTP</sequence>
<gene>
    <name evidence="8" type="ORF">SLEP1_g43312</name>
</gene>
<protein>
    <submittedName>
        <fullName evidence="8">Uncharacterized protein</fullName>
    </submittedName>
</protein>
<evidence type="ECO:0000256" key="5">
    <source>
        <dbReference type="ARBA" id="ARBA00022782"/>
    </source>
</evidence>
<dbReference type="Proteomes" id="UP001054252">
    <property type="component" value="Unassembled WGS sequence"/>
</dbReference>
<keyword evidence="5" id="KW-0221">Differentiation</keyword>
<dbReference type="AlphaFoldDB" id="A0AAV5LCJ6"/>
<reference evidence="8 9" key="1">
    <citation type="journal article" date="2021" name="Commun. Biol.">
        <title>The genome of Shorea leprosula (Dipterocarpaceae) highlights the ecological relevance of drought in aseasonal tropical rainforests.</title>
        <authorList>
            <person name="Ng K.K.S."/>
            <person name="Kobayashi M.J."/>
            <person name="Fawcett J.A."/>
            <person name="Hatakeyama M."/>
            <person name="Paape T."/>
            <person name="Ng C.H."/>
            <person name="Ang C.C."/>
            <person name="Tnah L.H."/>
            <person name="Lee C.T."/>
            <person name="Nishiyama T."/>
            <person name="Sese J."/>
            <person name="O'Brien M.J."/>
            <person name="Copetti D."/>
            <person name="Mohd Noor M.I."/>
            <person name="Ong R.C."/>
            <person name="Putra M."/>
            <person name="Sireger I.Z."/>
            <person name="Indrioko S."/>
            <person name="Kosugi Y."/>
            <person name="Izuno A."/>
            <person name="Isagi Y."/>
            <person name="Lee S.L."/>
            <person name="Shimizu K.K."/>
        </authorList>
    </citation>
    <scope>NUCLEOTIDE SEQUENCE [LARGE SCALE GENOMIC DNA]</scope>
    <source>
        <strain evidence="8">214</strain>
    </source>
</reference>
<evidence type="ECO:0000313" key="8">
    <source>
        <dbReference type="EMBL" id="GKV34986.1"/>
    </source>
</evidence>
<evidence type="ECO:0000256" key="3">
    <source>
        <dbReference type="ARBA" id="ARBA00022525"/>
    </source>
</evidence>
<dbReference type="PANTHER" id="PTHR36349:SF2">
    <property type="entry name" value="PROTEIN CLAVATA 3"/>
    <property type="match status" value="1"/>
</dbReference>
<evidence type="ECO:0000256" key="1">
    <source>
        <dbReference type="ARBA" id="ARBA00004613"/>
    </source>
</evidence>
<evidence type="ECO:0000256" key="7">
    <source>
        <dbReference type="SAM" id="SignalP"/>
    </source>
</evidence>
<evidence type="ECO:0000256" key="4">
    <source>
        <dbReference type="ARBA" id="ARBA00022729"/>
    </source>
</evidence>
<feature type="signal peptide" evidence="7">
    <location>
        <begin position="1"/>
        <end position="27"/>
    </location>
</feature>
<dbReference type="EMBL" id="BPVZ01000108">
    <property type="protein sequence ID" value="GKV34986.1"/>
    <property type="molecule type" value="Genomic_DNA"/>
</dbReference>
<comment type="subcellular location">
    <subcellularLocation>
        <location evidence="1">Secreted</location>
    </subcellularLocation>
</comment>
<feature type="chain" id="PRO_5043910328" evidence="7">
    <location>
        <begin position="28"/>
        <end position="101"/>
    </location>
</feature>
<feature type="region of interest" description="Disordered" evidence="6">
    <location>
        <begin position="79"/>
        <end position="101"/>
    </location>
</feature>
<evidence type="ECO:0000256" key="6">
    <source>
        <dbReference type="SAM" id="MobiDB-lite"/>
    </source>
</evidence>
<dbReference type="GO" id="GO:0030154">
    <property type="term" value="P:cell differentiation"/>
    <property type="evidence" value="ECO:0007669"/>
    <property type="project" value="UniProtKB-KW"/>
</dbReference>
<keyword evidence="4 7" id="KW-0732">Signal</keyword>